<comment type="caution">
    <text evidence="2">The sequence shown here is derived from an EMBL/GenBank/DDBJ whole genome shotgun (WGS) entry which is preliminary data.</text>
</comment>
<dbReference type="Proteomes" id="UP000285860">
    <property type="component" value="Unassembled WGS sequence"/>
</dbReference>
<evidence type="ECO:0000256" key="1">
    <source>
        <dbReference type="SAM" id="SignalP"/>
    </source>
</evidence>
<feature type="signal peptide" evidence="1">
    <location>
        <begin position="1"/>
        <end position="21"/>
    </location>
</feature>
<dbReference type="VEuPathDB" id="FungiDB:FOC1_g10000479"/>
<name>A0A420QPP3_FUSOX</name>
<dbReference type="EMBL" id="MRCY01000053">
    <property type="protein sequence ID" value="RKL06735.1"/>
    <property type="molecule type" value="Genomic_DNA"/>
</dbReference>
<evidence type="ECO:0000313" key="2">
    <source>
        <dbReference type="EMBL" id="RKL06735.1"/>
    </source>
</evidence>
<dbReference type="VEuPathDB" id="FungiDB:HZS61_002063"/>
<dbReference type="AlphaFoldDB" id="A0A420QPP3"/>
<sequence>MMLLKYSAAVAAFALCGQVSAGPCKPITRVTSSSLGTSSTAATEASLTATNSLSTETSATIDTSSAATSVESSATTVSSEASSTTGDYSTLFTSTTETATLDATTTEFVSTSTEASDVSTTATATTSAAPVCEFTGDYTNYVQNPSFDDLDGNGQPTVEPWIMLGVSSLTTNNPRTGARSISAILQQLTNTVAGHEYIFKYHWVLIEGQPLQSEECRIGTFAGSEGANSQFFSVDGDQEIVQGQYYEQEYRITAENDNQRLSIGFFCSSQPSAGTVKIQIDDVSVYDYYEGCESP</sequence>
<dbReference type="VEuPathDB" id="FungiDB:FOIG_08517"/>
<keyword evidence="1" id="KW-0732">Signal</keyword>
<proteinExistence type="predicted"/>
<gene>
    <name evidence="2" type="ORF">BFJ68_g10132</name>
</gene>
<feature type="chain" id="PRO_5019284507" description="CBM-cenC domain-containing protein" evidence="1">
    <location>
        <begin position="22"/>
        <end position="295"/>
    </location>
</feature>
<dbReference type="VEuPathDB" id="FungiDB:FOXG_10103"/>
<dbReference type="VEuPathDB" id="FungiDB:FOMG_15801"/>
<evidence type="ECO:0000313" key="3">
    <source>
        <dbReference type="Proteomes" id="UP000285860"/>
    </source>
</evidence>
<dbReference type="VEuPathDB" id="FungiDB:FOC4_g10010114"/>
<reference evidence="2 3" key="1">
    <citation type="journal article" date="2018" name="Sci. Rep.">
        <title>Characterisation of pathogen-specific regions and novel effector candidates in Fusarium oxysporum f. sp. cepae.</title>
        <authorList>
            <person name="Armitage A.D."/>
            <person name="Taylor A."/>
            <person name="Sobczyk M.K."/>
            <person name="Baxter L."/>
            <person name="Greenfield B.P."/>
            <person name="Bates H.J."/>
            <person name="Wilson F."/>
            <person name="Jackson A.C."/>
            <person name="Ott S."/>
            <person name="Harrison R.J."/>
            <person name="Clarkson J.P."/>
        </authorList>
    </citation>
    <scope>NUCLEOTIDE SEQUENCE [LARGE SCALE GENOMIC DNA]</scope>
    <source>
        <strain evidence="2 3">Fo_A28</strain>
    </source>
</reference>
<organism evidence="2 3">
    <name type="scientific">Fusarium oxysporum</name>
    <name type="common">Fusarium vascular wilt</name>
    <dbReference type="NCBI Taxonomy" id="5507"/>
    <lineage>
        <taxon>Eukaryota</taxon>
        <taxon>Fungi</taxon>
        <taxon>Dikarya</taxon>
        <taxon>Ascomycota</taxon>
        <taxon>Pezizomycotina</taxon>
        <taxon>Sordariomycetes</taxon>
        <taxon>Hypocreomycetidae</taxon>
        <taxon>Hypocreales</taxon>
        <taxon>Nectriaceae</taxon>
        <taxon>Fusarium</taxon>
        <taxon>Fusarium oxysporum species complex</taxon>
    </lineage>
</organism>
<evidence type="ECO:0008006" key="4">
    <source>
        <dbReference type="Google" id="ProtNLM"/>
    </source>
</evidence>
<protein>
    <recommendedName>
        <fullName evidence="4">CBM-cenC domain-containing protein</fullName>
    </recommendedName>
</protein>
<accession>A0A420QPP3</accession>
<dbReference type="VEuPathDB" id="FungiDB:FOZG_14391"/>